<evidence type="ECO:0000256" key="1">
    <source>
        <dbReference type="SAM" id="MobiDB-lite"/>
    </source>
</evidence>
<feature type="compositionally biased region" description="Basic and acidic residues" evidence="1">
    <location>
        <begin position="171"/>
        <end position="186"/>
    </location>
</feature>
<dbReference type="OrthoDB" id="6343432at2759"/>
<evidence type="ECO:0000313" key="2">
    <source>
        <dbReference type="EMBL" id="EGF77974.1"/>
    </source>
</evidence>
<dbReference type="GeneID" id="18240216"/>
<dbReference type="GO" id="GO:0005814">
    <property type="term" value="C:centriole"/>
    <property type="evidence" value="ECO:0000318"/>
    <property type="project" value="GO_Central"/>
</dbReference>
<reference evidence="2 3" key="1">
    <citation type="submission" date="2009-12" db="EMBL/GenBank/DDBJ databases">
        <title>The draft genome of Batrachochytrium dendrobatidis.</title>
        <authorList>
            <consortium name="US DOE Joint Genome Institute (JGI-PGF)"/>
            <person name="Kuo A."/>
            <person name="Salamov A."/>
            <person name="Schmutz J."/>
            <person name="Lucas S."/>
            <person name="Pitluck S."/>
            <person name="Rosenblum E."/>
            <person name="Stajich J."/>
            <person name="Eisen M."/>
            <person name="Grigoriev I.V."/>
        </authorList>
    </citation>
    <scope>NUCLEOTIDE SEQUENCE [LARGE SCALE GENOMIC DNA]</scope>
    <source>
        <strain evidence="3">JAM81 / FGSC 10211</strain>
    </source>
</reference>
<dbReference type="AlphaFoldDB" id="F4PA48"/>
<feature type="compositionally biased region" description="Low complexity" evidence="1">
    <location>
        <begin position="236"/>
        <end position="254"/>
    </location>
</feature>
<protein>
    <submittedName>
        <fullName evidence="2">Expressed protein</fullName>
    </submittedName>
</protein>
<organism evidence="2 3">
    <name type="scientific">Batrachochytrium dendrobatidis (strain JAM81 / FGSC 10211)</name>
    <name type="common">Frog chytrid fungus</name>
    <dbReference type="NCBI Taxonomy" id="684364"/>
    <lineage>
        <taxon>Eukaryota</taxon>
        <taxon>Fungi</taxon>
        <taxon>Fungi incertae sedis</taxon>
        <taxon>Chytridiomycota</taxon>
        <taxon>Chytridiomycota incertae sedis</taxon>
        <taxon>Chytridiomycetes</taxon>
        <taxon>Rhizophydiales</taxon>
        <taxon>Rhizophydiales incertae sedis</taxon>
        <taxon>Batrachochytrium</taxon>
    </lineage>
</organism>
<dbReference type="RefSeq" id="XP_006681444.1">
    <property type="nucleotide sequence ID" value="XM_006681381.1"/>
</dbReference>
<sequence>MMLTADHTGKLQLESTSVADLNTSIHEDTSIDSIINPQVVIQHLQELGYNPSSLSNAALEEFVGELKAMYQQGMFDNKEQHEGLMSSYQDNPAELNQPEDYYDYKSTTHSTDMHHHIPTAVPEHVISIQNSRAPLSKSVIQSTSDSGHSHRIIKNTFRPSTTANLNPSKPDSIRYEPRFDSQKHQPDSSFRLATKKPQSVTTQLEHRLAGLDLTGVRSTVIKQVETARVDRRSRQSTHQSNSSSELSSPISTHSATSPRHIHTKYTEDIRVDQPSMLSADRSNLDESFSQDELYIGDEHSCTTTTKASSVANSQGTHTRKPQSGFIRTWQPRRSIQKHDPVARYHQHQEQWSQDKFLKRCNATNTGGTHCAGSEGGSRGILSQNRWGGMRDPPVSSQPKPRHNLAAMRPSYVVPSEKNRRDVVWEVRNRLANVCNPTI</sequence>
<dbReference type="PANTHER" id="PTHR34174">
    <property type="entry name" value="HYDROLETHALUS SYNDROME PROTEIN 1"/>
    <property type="match status" value="1"/>
</dbReference>
<dbReference type="InterPro" id="IPR052319">
    <property type="entry name" value="Centriolar_ciliogenesis_assoc"/>
</dbReference>
<proteinExistence type="predicted"/>
<dbReference type="EMBL" id="GL882890">
    <property type="protein sequence ID" value="EGF77974.1"/>
    <property type="molecule type" value="Genomic_DNA"/>
</dbReference>
<dbReference type="Proteomes" id="UP000007241">
    <property type="component" value="Unassembled WGS sequence"/>
</dbReference>
<gene>
    <name evidence="2" type="ORF">BATDEDRAFT_33612</name>
</gene>
<dbReference type="PANTHER" id="PTHR34174:SF1">
    <property type="entry name" value="CENTRIOLAR AND CILIOGENESIS-ASSOCIATED PROTEIN HYLS1"/>
    <property type="match status" value="1"/>
</dbReference>
<dbReference type="GO" id="GO:0097730">
    <property type="term" value="C:non-motile cilium"/>
    <property type="evidence" value="ECO:0000318"/>
    <property type="project" value="GO_Central"/>
</dbReference>
<keyword evidence="3" id="KW-1185">Reference proteome</keyword>
<feature type="region of interest" description="Disordered" evidence="1">
    <location>
        <begin position="225"/>
        <end position="260"/>
    </location>
</feature>
<name>F4PA48_BATDJ</name>
<dbReference type="InParanoid" id="F4PA48"/>
<feature type="region of interest" description="Disordered" evidence="1">
    <location>
        <begin position="141"/>
        <end position="201"/>
    </location>
</feature>
<feature type="compositionally biased region" description="Polar residues" evidence="1">
    <location>
        <begin position="157"/>
        <end position="169"/>
    </location>
</feature>
<dbReference type="HOGENOM" id="CLU_625535_0_0_1"/>
<dbReference type="GO" id="GO:0060271">
    <property type="term" value="P:cilium assembly"/>
    <property type="evidence" value="ECO:0000318"/>
    <property type="project" value="GO_Central"/>
</dbReference>
<evidence type="ECO:0000313" key="3">
    <source>
        <dbReference type="Proteomes" id="UP000007241"/>
    </source>
</evidence>
<accession>F4PA48</accession>